<evidence type="ECO:0000256" key="5">
    <source>
        <dbReference type="ARBA" id="ARBA00022692"/>
    </source>
</evidence>
<dbReference type="Gene3D" id="1.20.1530.20">
    <property type="match status" value="1"/>
</dbReference>
<dbReference type="Proteomes" id="UP000527616">
    <property type="component" value="Unassembled WGS sequence"/>
</dbReference>
<keyword evidence="5 8" id="KW-0812">Transmembrane</keyword>
<evidence type="ECO:0000256" key="4">
    <source>
        <dbReference type="ARBA" id="ARBA00022475"/>
    </source>
</evidence>
<feature type="transmembrane region" description="Helical" evidence="8">
    <location>
        <begin position="94"/>
        <end position="118"/>
    </location>
</feature>
<dbReference type="InterPro" id="IPR004776">
    <property type="entry name" value="Mem_transp_PIN-like"/>
</dbReference>
<comment type="similarity">
    <text evidence="2">Belongs to the auxin efflux carrier (TC 2.A.69) family.</text>
</comment>
<keyword evidence="3" id="KW-0813">Transport</keyword>
<keyword evidence="7 8" id="KW-0472">Membrane</keyword>
<organism evidence="9 10">
    <name type="scientific">Naumannella cuiyingiana</name>
    <dbReference type="NCBI Taxonomy" id="1347891"/>
    <lineage>
        <taxon>Bacteria</taxon>
        <taxon>Bacillati</taxon>
        <taxon>Actinomycetota</taxon>
        <taxon>Actinomycetes</taxon>
        <taxon>Propionibacteriales</taxon>
        <taxon>Propionibacteriaceae</taxon>
        <taxon>Naumannella</taxon>
    </lineage>
</organism>
<comment type="caution">
    <text evidence="9">The sequence shown here is derived from an EMBL/GenBank/DDBJ whole genome shotgun (WGS) entry which is preliminary data.</text>
</comment>
<keyword evidence="10" id="KW-1185">Reference proteome</keyword>
<dbReference type="AlphaFoldDB" id="A0A7Z0DBE9"/>
<keyword evidence="4" id="KW-1003">Cell membrane</keyword>
<comment type="subcellular location">
    <subcellularLocation>
        <location evidence="1">Cell membrane</location>
        <topology evidence="1">Multi-pass membrane protein</topology>
    </subcellularLocation>
</comment>
<evidence type="ECO:0000256" key="3">
    <source>
        <dbReference type="ARBA" id="ARBA00022448"/>
    </source>
</evidence>
<evidence type="ECO:0000313" key="10">
    <source>
        <dbReference type="Proteomes" id="UP000527616"/>
    </source>
</evidence>
<feature type="transmembrane region" description="Helical" evidence="8">
    <location>
        <begin position="199"/>
        <end position="219"/>
    </location>
</feature>
<sequence length="313" mass="31945">MAGVLSGFATIAIIIAVGWVLAHTKVLDARAQVVLARLTFHAGTPALMITMIGSSDVHRLFSANLIASVTGVVVTAVLSVLASRLAFRRDARDTVIGAFCSSYVNAGNLGIPIAAYAIGDAAVLAPMLLVQILVLQPGGLAILDALDGQQSGRFGAGMMIRSALLRPIRNPITIGAAIGVLLAVTGWQPPAVIMDPIGLIGGLAIPCMLIGYGVSLRTGPVPGRGERPAQLAVITALKLVVQPLVAGLVAALALGLTGPALLAVVIIAALPTAQNVFVFAVRYDAGVVLARDSVFLTTVLSVPVILLITALLA</sequence>
<evidence type="ECO:0000256" key="2">
    <source>
        <dbReference type="ARBA" id="ARBA00010145"/>
    </source>
</evidence>
<dbReference type="GO" id="GO:0005886">
    <property type="term" value="C:plasma membrane"/>
    <property type="evidence" value="ECO:0007669"/>
    <property type="project" value="UniProtKB-SubCell"/>
</dbReference>
<evidence type="ECO:0000313" key="9">
    <source>
        <dbReference type="EMBL" id="NYI72219.1"/>
    </source>
</evidence>
<evidence type="ECO:0000256" key="8">
    <source>
        <dbReference type="SAM" id="Phobius"/>
    </source>
</evidence>
<feature type="transmembrane region" description="Helical" evidence="8">
    <location>
        <begin position="231"/>
        <end position="254"/>
    </location>
</feature>
<name>A0A7Z0DBE9_9ACTN</name>
<dbReference type="PANTHER" id="PTHR36838:SF1">
    <property type="entry name" value="SLR1864 PROTEIN"/>
    <property type="match status" value="1"/>
</dbReference>
<feature type="transmembrane region" description="Helical" evidence="8">
    <location>
        <begin position="260"/>
        <end position="281"/>
    </location>
</feature>
<feature type="transmembrane region" description="Helical" evidence="8">
    <location>
        <begin position="6"/>
        <end position="22"/>
    </location>
</feature>
<dbReference type="GO" id="GO:0055085">
    <property type="term" value="P:transmembrane transport"/>
    <property type="evidence" value="ECO:0007669"/>
    <property type="project" value="InterPro"/>
</dbReference>
<evidence type="ECO:0000256" key="7">
    <source>
        <dbReference type="ARBA" id="ARBA00023136"/>
    </source>
</evidence>
<keyword evidence="6 8" id="KW-1133">Transmembrane helix</keyword>
<proteinExistence type="inferred from homology"/>
<reference evidence="9 10" key="1">
    <citation type="submission" date="2020-07" db="EMBL/GenBank/DDBJ databases">
        <title>Sequencing the genomes of 1000 actinobacteria strains.</title>
        <authorList>
            <person name="Klenk H.-P."/>
        </authorList>
    </citation>
    <scope>NUCLEOTIDE SEQUENCE [LARGE SCALE GENOMIC DNA]</scope>
    <source>
        <strain evidence="9 10">DSM 103164</strain>
    </source>
</reference>
<dbReference type="PANTHER" id="PTHR36838">
    <property type="entry name" value="AUXIN EFFLUX CARRIER FAMILY PROTEIN"/>
    <property type="match status" value="1"/>
</dbReference>
<evidence type="ECO:0008006" key="11">
    <source>
        <dbReference type="Google" id="ProtNLM"/>
    </source>
</evidence>
<accession>A0A7Z0DBE9</accession>
<evidence type="ECO:0000256" key="6">
    <source>
        <dbReference type="ARBA" id="ARBA00022989"/>
    </source>
</evidence>
<dbReference type="InterPro" id="IPR038770">
    <property type="entry name" value="Na+/solute_symporter_sf"/>
</dbReference>
<feature type="transmembrane region" description="Helical" evidence="8">
    <location>
        <begin position="34"/>
        <end position="54"/>
    </location>
</feature>
<feature type="transmembrane region" description="Helical" evidence="8">
    <location>
        <begin position="124"/>
        <end position="146"/>
    </location>
</feature>
<feature type="transmembrane region" description="Helical" evidence="8">
    <location>
        <begin position="167"/>
        <end position="187"/>
    </location>
</feature>
<protein>
    <recommendedName>
        <fullName evidence="11">AEC family transporter</fullName>
    </recommendedName>
</protein>
<feature type="transmembrane region" description="Helical" evidence="8">
    <location>
        <begin position="293"/>
        <end position="312"/>
    </location>
</feature>
<dbReference type="EMBL" id="JACBZS010000001">
    <property type="protein sequence ID" value="NYI72219.1"/>
    <property type="molecule type" value="Genomic_DNA"/>
</dbReference>
<feature type="transmembrane region" description="Helical" evidence="8">
    <location>
        <begin position="60"/>
        <end position="82"/>
    </location>
</feature>
<evidence type="ECO:0000256" key="1">
    <source>
        <dbReference type="ARBA" id="ARBA00004651"/>
    </source>
</evidence>
<dbReference type="RefSeq" id="WP_179445944.1">
    <property type="nucleotide sequence ID" value="NZ_JACBZS010000001.1"/>
</dbReference>
<dbReference type="Pfam" id="PF03547">
    <property type="entry name" value="Mem_trans"/>
    <property type="match status" value="1"/>
</dbReference>
<gene>
    <name evidence="9" type="ORF">GGQ54_002779</name>
</gene>